<dbReference type="AlphaFoldDB" id="A0A7L7KU66"/>
<dbReference type="Proteomes" id="UP000514720">
    <property type="component" value="Chromosome"/>
</dbReference>
<name>A0A7L7KU66_9MOLU</name>
<keyword evidence="2" id="KW-1185">Reference proteome</keyword>
<dbReference type="KEGG" id="xcl:G4Z02_05980"/>
<gene>
    <name evidence="1" type="ORF">G4Z02_05980</name>
</gene>
<dbReference type="EMBL" id="CP048914">
    <property type="protein sequence ID" value="QMS85318.1"/>
    <property type="molecule type" value="Genomic_DNA"/>
</dbReference>
<accession>A0A7L7KU66</accession>
<evidence type="ECO:0000313" key="1">
    <source>
        <dbReference type="EMBL" id="QMS85318.1"/>
    </source>
</evidence>
<organism evidence="1 2">
    <name type="scientific">Candidatus Xianfuyuplasma coldseepsis</name>
    <dbReference type="NCBI Taxonomy" id="2782163"/>
    <lineage>
        <taxon>Bacteria</taxon>
        <taxon>Bacillati</taxon>
        <taxon>Mycoplasmatota</taxon>
        <taxon>Mollicutes</taxon>
        <taxon>Candidatus Izemoplasmatales</taxon>
        <taxon>Candidatus Izemoplasmataceae</taxon>
        <taxon>Candidatus Xianfuyuplasma</taxon>
    </lineage>
</organism>
<reference evidence="1 2" key="1">
    <citation type="submission" date="2020-02" db="EMBL/GenBank/DDBJ databases">
        <authorList>
            <person name="Zheng R.K."/>
            <person name="Sun C.M."/>
        </authorList>
    </citation>
    <scope>NUCLEOTIDE SEQUENCE [LARGE SCALE GENOMIC DNA]</scope>
    <source>
        <strain evidence="2">zrk13</strain>
    </source>
</reference>
<proteinExistence type="predicted"/>
<sequence>MKKWIIIAIPSVFALVAFVFLLITTPYKVYFYDSHDGQQYELATIYQIGEKITIKNRWFRDFEQREKSGLLVFVGDDQYTYRAYTFLNVKNDTRYDDYMDEYQELYEEYNTFTFTPQWYEKDSNTSLDIEKTDPLEHERLEVAVGVTSEPYRIYGSGVYIVPSYTSEGALINDSVLMIFGSGTSLNDTSTYDEEQFITQEILYSIFTIDNGEETLELMVPYFMVGGLLLHPTNDAEHFTYSYHNHDVIMEAVNYMIEE</sequence>
<evidence type="ECO:0000313" key="2">
    <source>
        <dbReference type="Proteomes" id="UP000514720"/>
    </source>
</evidence>
<dbReference type="RefSeq" id="WP_258877110.1">
    <property type="nucleotide sequence ID" value="NZ_CP048914.1"/>
</dbReference>
<protein>
    <submittedName>
        <fullName evidence="1">Uncharacterized protein</fullName>
    </submittedName>
</protein>